<protein>
    <recommendedName>
        <fullName evidence="1">Protein kinase domain-containing protein</fullName>
    </recommendedName>
</protein>
<feature type="domain" description="Protein kinase" evidence="1">
    <location>
        <begin position="34"/>
        <end position="246"/>
    </location>
</feature>
<keyword evidence="3" id="KW-1185">Reference proteome</keyword>
<reference evidence="2 3" key="1">
    <citation type="journal article" date="2011" name="Science">
        <title>The ecoresponsive genome of Daphnia pulex.</title>
        <authorList>
            <person name="Colbourne J.K."/>
            <person name="Pfrender M.E."/>
            <person name="Gilbert D."/>
            <person name="Thomas W.K."/>
            <person name="Tucker A."/>
            <person name="Oakley T.H."/>
            <person name="Tokishita S."/>
            <person name="Aerts A."/>
            <person name="Arnold G.J."/>
            <person name="Basu M.K."/>
            <person name="Bauer D.J."/>
            <person name="Caceres C.E."/>
            <person name="Carmel L."/>
            <person name="Casola C."/>
            <person name="Choi J.H."/>
            <person name="Detter J.C."/>
            <person name="Dong Q."/>
            <person name="Dusheyko S."/>
            <person name="Eads B.D."/>
            <person name="Frohlich T."/>
            <person name="Geiler-Samerotte K.A."/>
            <person name="Gerlach D."/>
            <person name="Hatcher P."/>
            <person name="Jogdeo S."/>
            <person name="Krijgsveld J."/>
            <person name="Kriventseva E.V."/>
            <person name="Kultz D."/>
            <person name="Laforsch C."/>
            <person name="Lindquist E."/>
            <person name="Lopez J."/>
            <person name="Manak J.R."/>
            <person name="Muller J."/>
            <person name="Pangilinan J."/>
            <person name="Patwardhan R.P."/>
            <person name="Pitluck S."/>
            <person name="Pritham E.J."/>
            <person name="Rechtsteiner A."/>
            <person name="Rho M."/>
            <person name="Rogozin I.B."/>
            <person name="Sakarya O."/>
            <person name="Salamov A."/>
            <person name="Schaack S."/>
            <person name="Shapiro H."/>
            <person name="Shiga Y."/>
            <person name="Skalitzky C."/>
            <person name="Smith Z."/>
            <person name="Souvorov A."/>
            <person name="Sung W."/>
            <person name="Tang Z."/>
            <person name="Tsuchiya D."/>
            <person name="Tu H."/>
            <person name="Vos H."/>
            <person name="Wang M."/>
            <person name="Wolf Y.I."/>
            <person name="Yamagata H."/>
            <person name="Yamada T."/>
            <person name="Ye Y."/>
            <person name="Shaw J.R."/>
            <person name="Andrews J."/>
            <person name="Crease T.J."/>
            <person name="Tang H."/>
            <person name="Lucas S.M."/>
            <person name="Robertson H.M."/>
            <person name="Bork P."/>
            <person name="Koonin E.V."/>
            <person name="Zdobnov E.M."/>
            <person name="Grigoriev I.V."/>
            <person name="Lynch M."/>
            <person name="Boore J.L."/>
        </authorList>
    </citation>
    <scope>NUCLEOTIDE SEQUENCE [LARGE SCALE GENOMIC DNA]</scope>
</reference>
<dbReference type="PhylomeDB" id="E9H3N3"/>
<dbReference type="STRING" id="6669.E9H3N3"/>
<dbReference type="AlphaFoldDB" id="E9H3N3"/>
<dbReference type="SMART" id="SM00220">
    <property type="entry name" value="S_TKc"/>
    <property type="match status" value="1"/>
</dbReference>
<dbReference type="SUPFAM" id="SSF56112">
    <property type="entry name" value="Protein kinase-like (PK-like)"/>
    <property type="match status" value="1"/>
</dbReference>
<dbReference type="GO" id="GO:0051082">
    <property type="term" value="F:unfolded protein binding"/>
    <property type="evidence" value="ECO:0000318"/>
    <property type="project" value="GO_Central"/>
</dbReference>
<dbReference type="EMBL" id="GL732589">
    <property type="protein sequence ID" value="EFX73668.1"/>
    <property type="molecule type" value="Genomic_DNA"/>
</dbReference>
<sequence length="246" mass="27777">MIENDPEKRISLSKVIDQLTPLHPTNRLSLLQYDSRNLLCSIGTPSSVYHVGTFEGSPLAVKRVPWKNCTTKSFEELKRLDHSNIVRLLHFDQDDLYKYFGMELHVASMDQFFLPEDDPKKYNGPIPSEEQFCFQLISGLEYIHEQNLVHGSIKPTNVSISSRKDPQIKSSDFGLTTSSLNDGHSTKRLISGFLSSQYCLAPELLECDSTDGQSTKESDFFAAGSVFFYFLSNKAAICLGMQPTKY</sequence>
<dbReference type="GO" id="GO:0005524">
    <property type="term" value="F:ATP binding"/>
    <property type="evidence" value="ECO:0007669"/>
    <property type="project" value="InterPro"/>
</dbReference>
<accession>E9H3N3</accession>
<dbReference type="GO" id="GO:0004521">
    <property type="term" value="F:RNA endonuclease activity"/>
    <property type="evidence" value="ECO:0000318"/>
    <property type="project" value="GO_Central"/>
</dbReference>
<dbReference type="HOGENOM" id="CLU_000288_7_1_1"/>
<proteinExistence type="predicted"/>
<dbReference type="eggNOG" id="KOG1027">
    <property type="taxonomic scope" value="Eukaryota"/>
</dbReference>
<dbReference type="PANTHER" id="PTHR13954">
    <property type="entry name" value="IRE1-RELATED"/>
    <property type="match status" value="1"/>
</dbReference>
<dbReference type="KEGG" id="dpx:DAPPUDRAFT_325081"/>
<organism evidence="2 3">
    <name type="scientific">Daphnia pulex</name>
    <name type="common">Water flea</name>
    <dbReference type="NCBI Taxonomy" id="6669"/>
    <lineage>
        <taxon>Eukaryota</taxon>
        <taxon>Metazoa</taxon>
        <taxon>Ecdysozoa</taxon>
        <taxon>Arthropoda</taxon>
        <taxon>Crustacea</taxon>
        <taxon>Branchiopoda</taxon>
        <taxon>Diplostraca</taxon>
        <taxon>Cladocera</taxon>
        <taxon>Anomopoda</taxon>
        <taxon>Daphniidae</taxon>
        <taxon>Daphnia</taxon>
    </lineage>
</organism>
<gene>
    <name evidence="2" type="ORF">DAPPUDRAFT_325081</name>
</gene>
<dbReference type="InterPro" id="IPR011009">
    <property type="entry name" value="Kinase-like_dom_sf"/>
</dbReference>
<evidence type="ECO:0000313" key="2">
    <source>
        <dbReference type="EMBL" id="EFX73668.1"/>
    </source>
</evidence>
<evidence type="ECO:0000313" key="3">
    <source>
        <dbReference type="Proteomes" id="UP000000305"/>
    </source>
</evidence>
<dbReference type="Pfam" id="PF00069">
    <property type="entry name" value="Pkinase"/>
    <property type="match status" value="1"/>
</dbReference>
<name>E9H3N3_DAPPU</name>
<dbReference type="PROSITE" id="PS50011">
    <property type="entry name" value="PROTEIN_KINASE_DOM"/>
    <property type="match status" value="1"/>
</dbReference>
<dbReference type="PANTHER" id="PTHR13954:SF6">
    <property type="entry name" value="NON-SPECIFIC SERINE_THREONINE PROTEIN KINASE"/>
    <property type="match status" value="1"/>
</dbReference>
<dbReference type="GO" id="GO:0070059">
    <property type="term" value="P:intrinsic apoptotic signaling pathway in response to endoplasmic reticulum stress"/>
    <property type="evidence" value="ECO:0000318"/>
    <property type="project" value="GO_Central"/>
</dbReference>
<dbReference type="GO" id="GO:0005783">
    <property type="term" value="C:endoplasmic reticulum"/>
    <property type="evidence" value="ECO:0000318"/>
    <property type="project" value="GO_Central"/>
</dbReference>
<dbReference type="InParanoid" id="E9H3N3"/>
<dbReference type="Gene3D" id="3.30.200.20">
    <property type="entry name" value="Phosphorylase Kinase, domain 1"/>
    <property type="match status" value="1"/>
</dbReference>
<dbReference type="InterPro" id="IPR045133">
    <property type="entry name" value="IRE1/2-like"/>
</dbReference>
<evidence type="ECO:0000259" key="1">
    <source>
        <dbReference type="PROSITE" id="PS50011"/>
    </source>
</evidence>
<dbReference type="GO" id="GO:0036498">
    <property type="term" value="P:IRE1-mediated unfolded protein response"/>
    <property type="evidence" value="ECO:0000318"/>
    <property type="project" value="GO_Central"/>
</dbReference>
<dbReference type="Gene3D" id="1.10.510.10">
    <property type="entry name" value="Transferase(Phosphotransferase) domain 1"/>
    <property type="match status" value="1"/>
</dbReference>
<dbReference type="InterPro" id="IPR000719">
    <property type="entry name" value="Prot_kinase_dom"/>
</dbReference>
<dbReference type="GO" id="GO:0004674">
    <property type="term" value="F:protein serine/threonine kinase activity"/>
    <property type="evidence" value="ECO:0000318"/>
    <property type="project" value="GO_Central"/>
</dbReference>
<dbReference type="Proteomes" id="UP000000305">
    <property type="component" value="Unassembled WGS sequence"/>
</dbReference>
<dbReference type="OrthoDB" id="6381377at2759"/>